<dbReference type="Gene3D" id="3.40.50.10490">
    <property type="entry name" value="Glucose-6-phosphate isomerase like protein, domain 1"/>
    <property type="match status" value="1"/>
</dbReference>
<dbReference type="GO" id="GO:1901135">
    <property type="term" value="P:carbohydrate derivative metabolic process"/>
    <property type="evidence" value="ECO:0007669"/>
    <property type="project" value="InterPro"/>
</dbReference>
<dbReference type="GO" id="GO:0097367">
    <property type="term" value="F:carbohydrate derivative binding"/>
    <property type="evidence" value="ECO:0007669"/>
    <property type="project" value="InterPro"/>
</dbReference>
<dbReference type="InterPro" id="IPR046348">
    <property type="entry name" value="SIS_dom_sf"/>
</dbReference>
<dbReference type="Proteomes" id="UP000800094">
    <property type="component" value="Unassembled WGS sequence"/>
</dbReference>
<sequence length="278" mass="29105">MEAAINPGRASPAMKRKRVGSEALTPPLSVDDPEGSCLHSRAVHVLSTAATALSQVTILYQSDPIARDGLLRAVECMTRVNEAGGKLLICGVGKSGLVGKKTVATMKSLGIASSFLHASEALHGDLGDIRPNDAVMFISFSGKTAELMAVLEHIPSSTSVIAITAHKHPSGCPLLRERSDGILLPAPIHESEELSFGVCAPTTSTTVAIAVGDMLALTAAEAIHSHNTGHIFRRNHPGGAIGENARRGPDADESAEEERSVKRQKVPVSPTLAPDIEL</sequence>
<feature type="region of interest" description="Disordered" evidence="1">
    <location>
        <begin position="229"/>
        <end position="278"/>
    </location>
</feature>
<dbReference type="InterPro" id="IPR001347">
    <property type="entry name" value="SIS_dom"/>
</dbReference>
<name>A0A6A6IIL3_9PLEO</name>
<dbReference type="AlphaFoldDB" id="A0A6A6IIL3"/>
<accession>A0A6A6IIL3</accession>
<evidence type="ECO:0000313" key="4">
    <source>
        <dbReference type="Proteomes" id="UP000800094"/>
    </source>
</evidence>
<dbReference type="PROSITE" id="PS51464">
    <property type="entry name" value="SIS"/>
    <property type="match status" value="1"/>
</dbReference>
<dbReference type="RefSeq" id="XP_033685210.1">
    <property type="nucleotide sequence ID" value="XM_033823599.1"/>
</dbReference>
<evidence type="ECO:0000259" key="2">
    <source>
        <dbReference type="PROSITE" id="PS51464"/>
    </source>
</evidence>
<dbReference type="SUPFAM" id="SSF53697">
    <property type="entry name" value="SIS domain"/>
    <property type="match status" value="1"/>
</dbReference>
<evidence type="ECO:0000256" key="1">
    <source>
        <dbReference type="SAM" id="MobiDB-lite"/>
    </source>
</evidence>
<dbReference type="OrthoDB" id="1872003at2759"/>
<dbReference type="Pfam" id="PF01380">
    <property type="entry name" value="SIS"/>
    <property type="match status" value="1"/>
</dbReference>
<evidence type="ECO:0000313" key="3">
    <source>
        <dbReference type="EMBL" id="KAF2250206.1"/>
    </source>
</evidence>
<organism evidence="3 4">
    <name type="scientific">Trematosphaeria pertusa</name>
    <dbReference type="NCBI Taxonomy" id="390896"/>
    <lineage>
        <taxon>Eukaryota</taxon>
        <taxon>Fungi</taxon>
        <taxon>Dikarya</taxon>
        <taxon>Ascomycota</taxon>
        <taxon>Pezizomycotina</taxon>
        <taxon>Dothideomycetes</taxon>
        <taxon>Pleosporomycetidae</taxon>
        <taxon>Pleosporales</taxon>
        <taxon>Massarineae</taxon>
        <taxon>Trematosphaeriaceae</taxon>
        <taxon>Trematosphaeria</taxon>
    </lineage>
</organism>
<gene>
    <name evidence="3" type="ORF">BU26DRAFT_424953</name>
</gene>
<feature type="region of interest" description="Disordered" evidence="1">
    <location>
        <begin position="1"/>
        <end position="32"/>
    </location>
</feature>
<keyword evidence="4" id="KW-1185">Reference proteome</keyword>
<proteinExistence type="predicted"/>
<dbReference type="GeneID" id="54576929"/>
<feature type="domain" description="SIS" evidence="2">
    <location>
        <begin position="76"/>
        <end position="225"/>
    </location>
</feature>
<protein>
    <submittedName>
        <fullName evidence="3">SIS domain-containing protein</fullName>
    </submittedName>
</protein>
<reference evidence="3" key="1">
    <citation type="journal article" date="2020" name="Stud. Mycol.">
        <title>101 Dothideomycetes genomes: a test case for predicting lifestyles and emergence of pathogens.</title>
        <authorList>
            <person name="Haridas S."/>
            <person name="Albert R."/>
            <person name="Binder M."/>
            <person name="Bloem J."/>
            <person name="Labutti K."/>
            <person name="Salamov A."/>
            <person name="Andreopoulos B."/>
            <person name="Baker S."/>
            <person name="Barry K."/>
            <person name="Bills G."/>
            <person name="Bluhm B."/>
            <person name="Cannon C."/>
            <person name="Castanera R."/>
            <person name="Culley D."/>
            <person name="Daum C."/>
            <person name="Ezra D."/>
            <person name="Gonzalez J."/>
            <person name="Henrissat B."/>
            <person name="Kuo A."/>
            <person name="Liang C."/>
            <person name="Lipzen A."/>
            <person name="Lutzoni F."/>
            <person name="Magnuson J."/>
            <person name="Mondo S."/>
            <person name="Nolan M."/>
            <person name="Ohm R."/>
            <person name="Pangilinan J."/>
            <person name="Park H.-J."/>
            <person name="Ramirez L."/>
            <person name="Alfaro M."/>
            <person name="Sun H."/>
            <person name="Tritt A."/>
            <person name="Yoshinaga Y."/>
            <person name="Zwiers L.-H."/>
            <person name="Turgeon B."/>
            <person name="Goodwin S."/>
            <person name="Spatafora J."/>
            <person name="Crous P."/>
            <person name="Grigoriev I."/>
        </authorList>
    </citation>
    <scope>NUCLEOTIDE SEQUENCE</scope>
    <source>
        <strain evidence="3">CBS 122368</strain>
    </source>
</reference>
<dbReference type="PANTHER" id="PTHR38418">
    <property type="entry name" value="SUGAR ISOMERASE, KPSF/GUTQ (AFU_ORTHOLOGUE AFUA_6G08860)"/>
    <property type="match status" value="1"/>
</dbReference>
<dbReference type="EMBL" id="ML987194">
    <property type="protein sequence ID" value="KAF2250206.1"/>
    <property type="molecule type" value="Genomic_DNA"/>
</dbReference>
<dbReference type="PANTHER" id="PTHR38418:SF2">
    <property type="entry name" value="SUGAR ISOMERASE, KPSF_GUTQ (AFU_ORTHOLOGUE AFUA_6G08860)"/>
    <property type="match status" value="1"/>
</dbReference>